<dbReference type="Proteomes" id="UP001470230">
    <property type="component" value="Unassembled WGS sequence"/>
</dbReference>
<reference evidence="1 2" key="1">
    <citation type="submission" date="2024-04" db="EMBL/GenBank/DDBJ databases">
        <title>Tritrichomonas musculus Genome.</title>
        <authorList>
            <person name="Alves-Ferreira E."/>
            <person name="Grigg M."/>
            <person name="Lorenzi H."/>
            <person name="Galac M."/>
        </authorList>
    </citation>
    <scope>NUCLEOTIDE SEQUENCE [LARGE SCALE GENOMIC DNA]</scope>
    <source>
        <strain evidence="1 2">EAF2021</strain>
    </source>
</reference>
<keyword evidence="2" id="KW-1185">Reference proteome</keyword>
<dbReference type="EMBL" id="JAPFFF010000045">
    <property type="protein sequence ID" value="KAK8840561.1"/>
    <property type="molecule type" value="Genomic_DNA"/>
</dbReference>
<accession>A0ABR2H3Z6</accession>
<comment type="caution">
    <text evidence="1">The sequence shown here is derived from an EMBL/GenBank/DDBJ whole genome shotgun (WGS) entry which is preliminary data.</text>
</comment>
<evidence type="ECO:0000313" key="1">
    <source>
        <dbReference type="EMBL" id="KAK8840561.1"/>
    </source>
</evidence>
<evidence type="ECO:0000313" key="2">
    <source>
        <dbReference type="Proteomes" id="UP001470230"/>
    </source>
</evidence>
<proteinExistence type="predicted"/>
<protein>
    <submittedName>
        <fullName evidence="1">Uncharacterized protein</fullName>
    </submittedName>
</protein>
<organism evidence="1 2">
    <name type="scientific">Tritrichomonas musculus</name>
    <dbReference type="NCBI Taxonomy" id="1915356"/>
    <lineage>
        <taxon>Eukaryota</taxon>
        <taxon>Metamonada</taxon>
        <taxon>Parabasalia</taxon>
        <taxon>Tritrichomonadida</taxon>
        <taxon>Tritrichomonadidae</taxon>
        <taxon>Tritrichomonas</taxon>
    </lineage>
</organism>
<gene>
    <name evidence="1" type="ORF">M9Y10_030770</name>
</gene>
<sequence length="98" mass="12012">MRYYFPLNNRGAYLYIGYHQYFYPEISSFFEKDKYYSFNSNDSEDIYKEKRQNGESDNYICELIRKDSIDEFITFVNKTNLDITQGFRYMDLSIYETN</sequence>
<name>A0ABR2H3Z6_9EUKA</name>